<dbReference type="Proteomes" id="UP001060085">
    <property type="component" value="Linkage Group LG07"/>
</dbReference>
<proteinExistence type="predicted"/>
<name>A0ACB9ZYR3_CATRO</name>
<sequence length="110" mass="12498">MKILYKRLYIKTKAHALFSEWPDLTTLGILLQRLTTPLFILSQSRKKHDMEKREGESSVSPFGLHGQSPDPKTSQYQSNTLRALDSITTALSISLAKPSYKFLDHIPDLP</sequence>
<reference evidence="2" key="1">
    <citation type="journal article" date="2023" name="Nat. Plants">
        <title>Single-cell RNA sequencing provides a high-resolution roadmap for understanding the multicellular compartmentation of specialized metabolism.</title>
        <authorList>
            <person name="Sun S."/>
            <person name="Shen X."/>
            <person name="Li Y."/>
            <person name="Li Y."/>
            <person name="Wang S."/>
            <person name="Li R."/>
            <person name="Zhang H."/>
            <person name="Shen G."/>
            <person name="Guo B."/>
            <person name="Wei J."/>
            <person name="Xu J."/>
            <person name="St-Pierre B."/>
            <person name="Chen S."/>
            <person name="Sun C."/>
        </authorList>
    </citation>
    <scope>NUCLEOTIDE SEQUENCE [LARGE SCALE GENOMIC DNA]</scope>
</reference>
<protein>
    <submittedName>
        <fullName evidence="1">Uncharacterized protein</fullName>
    </submittedName>
</protein>
<evidence type="ECO:0000313" key="1">
    <source>
        <dbReference type="EMBL" id="KAI5652862.1"/>
    </source>
</evidence>
<accession>A0ACB9ZYR3</accession>
<organism evidence="1 2">
    <name type="scientific">Catharanthus roseus</name>
    <name type="common">Madagascar periwinkle</name>
    <name type="synonym">Vinca rosea</name>
    <dbReference type="NCBI Taxonomy" id="4058"/>
    <lineage>
        <taxon>Eukaryota</taxon>
        <taxon>Viridiplantae</taxon>
        <taxon>Streptophyta</taxon>
        <taxon>Embryophyta</taxon>
        <taxon>Tracheophyta</taxon>
        <taxon>Spermatophyta</taxon>
        <taxon>Magnoliopsida</taxon>
        <taxon>eudicotyledons</taxon>
        <taxon>Gunneridae</taxon>
        <taxon>Pentapetalae</taxon>
        <taxon>asterids</taxon>
        <taxon>lamiids</taxon>
        <taxon>Gentianales</taxon>
        <taxon>Apocynaceae</taxon>
        <taxon>Rauvolfioideae</taxon>
        <taxon>Vinceae</taxon>
        <taxon>Catharanthinae</taxon>
        <taxon>Catharanthus</taxon>
    </lineage>
</organism>
<keyword evidence="2" id="KW-1185">Reference proteome</keyword>
<comment type="caution">
    <text evidence="1">The sequence shown here is derived from an EMBL/GenBank/DDBJ whole genome shotgun (WGS) entry which is preliminary data.</text>
</comment>
<gene>
    <name evidence="1" type="ORF">M9H77_30049</name>
</gene>
<dbReference type="EMBL" id="CM044707">
    <property type="protein sequence ID" value="KAI5652862.1"/>
    <property type="molecule type" value="Genomic_DNA"/>
</dbReference>
<evidence type="ECO:0000313" key="2">
    <source>
        <dbReference type="Proteomes" id="UP001060085"/>
    </source>
</evidence>